<feature type="region of interest" description="Disordered" evidence="1">
    <location>
        <begin position="446"/>
        <end position="479"/>
    </location>
</feature>
<feature type="compositionally biased region" description="Basic and acidic residues" evidence="1">
    <location>
        <begin position="168"/>
        <end position="190"/>
    </location>
</feature>
<gene>
    <name evidence="2" type="ORF">GSLYS_00012211001</name>
</gene>
<evidence type="ECO:0000313" key="2">
    <source>
        <dbReference type="EMBL" id="CAL1538390.1"/>
    </source>
</evidence>
<sequence>MRDQRCRLKVERSRKPAISLHSFSNKWPMFPPRRALQQHTENSRTGEAFAQRQEKAPPSPVAQSQMPERQIFNLAERTESPRKLSDQWIGQNVNRNHKAEQKPVVSGPHPPLSDPCPNLSYPRPHARESAALRTNFPPAKRKPNPRGLLWSAIGNEVSDAFPFISESRHRTSDPVTHIEEPRTHRSDPRLHTSATCALASPRHHLTKPRPQKSEPRLQGPSTWSQRFPGDRHPQTDNAYLHLRPPGLSDTASRSPDHALTLTNPWVKVHEPHPPLPIQLHPAKEQKQCHQNTWKVQGSRKSERQDAAYKIQTKGIESWDPSFMEESTSLERVLSWLDTIPVTPSYPCLNQHNVTPSNSLEQVPRSCLRKKNAAHRGSHFTVVKGVTARLNRREAAAVVQMSSPKKRELVIKPVSAYFEETEDIDFCPCAPQPSPCSSVYRDLNKEQNMPKGQTTPPQNKTEHSTSKTKSFRSSKKRAPTPMPIMSLQIAPQPSINVKFKRKQKPLLKTSTPHRRDKTLLRKASRQFIMATTKLSNELMSVRSTSTPLVRRVKRTRRRRGRKKKSKKCKSQLKFLDKAIRMLKCNMTLLSRRPGHVELRGPDSRDFRPGGRFAAEVSGSGIHHTTSTKYATVGSLRSNSENGLYRPLTEQCNAGGWQREE</sequence>
<organism evidence="2 3">
    <name type="scientific">Lymnaea stagnalis</name>
    <name type="common">Great pond snail</name>
    <name type="synonym">Helix stagnalis</name>
    <dbReference type="NCBI Taxonomy" id="6523"/>
    <lineage>
        <taxon>Eukaryota</taxon>
        <taxon>Metazoa</taxon>
        <taxon>Spiralia</taxon>
        <taxon>Lophotrochozoa</taxon>
        <taxon>Mollusca</taxon>
        <taxon>Gastropoda</taxon>
        <taxon>Heterobranchia</taxon>
        <taxon>Euthyneura</taxon>
        <taxon>Panpulmonata</taxon>
        <taxon>Hygrophila</taxon>
        <taxon>Lymnaeoidea</taxon>
        <taxon>Lymnaeidae</taxon>
        <taxon>Lymnaea</taxon>
    </lineage>
</organism>
<feature type="compositionally biased region" description="Polar residues" evidence="1">
    <location>
        <begin position="446"/>
        <end position="458"/>
    </location>
</feature>
<evidence type="ECO:0000256" key="1">
    <source>
        <dbReference type="SAM" id="MobiDB-lite"/>
    </source>
</evidence>
<feature type="compositionally biased region" description="Basic residues" evidence="1">
    <location>
        <begin position="201"/>
        <end position="210"/>
    </location>
</feature>
<comment type="caution">
    <text evidence="2">The sequence shown here is derived from an EMBL/GenBank/DDBJ whole genome shotgun (WGS) entry which is preliminary data.</text>
</comment>
<feature type="compositionally biased region" description="Basic residues" evidence="1">
    <location>
        <begin position="468"/>
        <end position="477"/>
    </location>
</feature>
<feature type="region of interest" description="Disordered" evidence="1">
    <location>
        <begin position="98"/>
        <end position="117"/>
    </location>
</feature>
<protein>
    <submittedName>
        <fullName evidence="2">Uncharacterized protein</fullName>
    </submittedName>
</protein>
<reference evidence="2 3" key="1">
    <citation type="submission" date="2024-04" db="EMBL/GenBank/DDBJ databases">
        <authorList>
            <consortium name="Genoscope - CEA"/>
            <person name="William W."/>
        </authorList>
    </citation>
    <scope>NUCLEOTIDE SEQUENCE [LARGE SCALE GENOMIC DNA]</scope>
</reference>
<name>A0AAV2I244_LYMST</name>
<dbReference type="Proteomes" id="UP001497497">
    <property type="component" value="Unassembled WGS sequence"/>
</dbReference>
<feature type="region of interest" description="Disordered" evidence="1">
    <location>
        <begin position="1"/>
        <end position="67"/>
    </location>
</feature>
<dbReference type="EMBL" id="CAXITT010000297">
    <property type="protein sequence ID" value="CAL1538390.1"/>
    <property type="molecule type" value="Genomic_DNA"/>
</dbReference>
<feature type="compositionally biased region" description="Basic and acidic residues" evidence="1">
    <location>
        <begin position="1"/>
        <end position="14"/>
    </location>
</feature>
<keyword evidence="3" id="KW-1185">Reference proteome</keyword>
<accession>A0AAV2I244</accession>
<feature type="region of interest" description="Disordered" evidence="1">
    <location>
        <begin position="168"/>
        <end position="237"/>
    </location>
</feature>
<proteinExistence type="predicted"/>
<dbReference type="AlphaFoldDB" id="A0AAV2I244"/>
<evidence type="ECO:0000313" key="3">
    <source>
        <dbReference type="Proteomes" id="UP001497497"/>
    </source>
</evidence>